<dbReference type="EMBL" id="LAZR01059174">
    <property type="protein sequence ID" value="KKK68365.1"/>
    <property type="molecule type" value="Genomic_DNA"/>
</dbReference>
<reference evidence="1" key="1">
    <citation type="journal article" date="2015" name="Nature">
        <title>Complex archaea that bridge the gap between prokaryotes and eukaryotes.</title>
        <authorList>
            <person name="Spang A."/>
            <person name="Saw J.H."/>
            <person name="Jorgensen S.L."/>
            <person name="Zaremba-Niedzwiedzka K."/>
            <person name="Martijn J."/>
            <person name="Lind A.E."/>
            <person name="van Eijk R."/>
            <person name="Schleper C."/>
            <person name="Guy L."/>
            <person name="Ettema T.J."/>
        </authorList>
    </citation>
    <scope>NUCLEOTIDE SEQUENCE</scope>
</reference>
<dbReference type="AlphaFoldDB" id="A0A0F8Y442"/>
<comment type="caution">
    <text evidence="1">The sequence shown here is derived from an EMBL/GenBank/DDBJ whole genome shotgun (WGS) entry which is preliminary data.</text>
</comment>
<proteinExistence type="predicted"/>
<accession>A0A0F8Y442</accession>
<name>A0A0F8Y442_9ZZZZ</name>
<evidence type="ECO:0000313" key="1">
    <source>
        <dbReference type="EMBL" id="KKK68365.1"/>
    </source>
</evidence>
<feature type="non-terminal residue" evidence="1">
    <location>
        <position position="1"/>
    </location>
</feature>
<protein>
    <submittedName>
        <fullName evidence="1">Uncharacterized protein</fullName>
    </submittedName>
</protein>
<organism evidence="1">
    <name type="scientific">marine sediment metagenome</name>
    <dbReference type="NCBI Taxonomy" id="412755"/>
    <lineage>
        <taxon>unclassified sequences</taxon>
        <taxon>metagenomes</taxon>
        <taxon>ecological metagenomes</taxon>
    </lineage>
</organism>
<sequence length="104" mass="11738">EWYVDPDSIYDVISARDEHIAEAQCIPDAINIAATHNGLRSMLEMALGLVNNMPRLPFGHTQQCSCAELEAHARLQVQHNTTQRIILAMLAPFCKYFNVPMEVE</sequence>
<gene>
    <name evidence="1" type="ORF">LCGC14_2944800</name>
</gene>